<dbReference type="AlphaFoldDB" id="A0A0W0FJM6"/>
<proteinExistence type="predicted"/>
<protein>
    <submittedName>
        <fullName evidence="1">Uncharacterized protein</fullName>
    </submittedName>
</protein>
<organism evidence="1 2">
    <name type="scientific">Moniliophthora roreri</name>
    <name type="common">Frosty pod rot fungus</name>
    <name type="synonym">Monilia roreri</name>
    <dbReference type="NCBI Taxonomy" id="221103"/>
    <lineage>
        <taxon>Eukaryota</taxon>
        <taxon>Fungi</taxon>
        <taxon>Dikarya</taxon>
        <taxon>Basidiomycota</taxon>
        <taxon>Agaricomycotina</taxon>
        <taxon>Agaricomycetes</taxon>
        <taxon>Agaricomycetidae</taxon>
        <taxon>Agaricales</taxon>
        <taxon>Marasmiineae</taxon>
        <taxon>Marasmiaceae</taxon>
        <taxon>Moniliophthora</taxon>
    </lineage>
</organism>
<name>A0A0W0FJM6_MONRR</name>
<sequence length="220" mass="23801">MSINAGSTLFAAAALIYKLYTIFLPGDPILHEERSLLYQNSAYYGAGPGRSAFVSYSRSESPRERCPWFFAVSQKHLLWAAFNASRAIAFTPLYFLSPTIISRGALYALATLASTTWCNMTATTSADLESGDQIWLLTTAVLMASQVAPVALPAGLRGPSIPQAFPLLNAILFSGHQIVCVLHEGGINEQTAVVITGIKNLVLGQVVVPEGMVHLYDTRY</sequence>
<evidence type="ECO:0000313" key="2">
    <source>
        <dbReference type="Proteomes" id="UP000054988"/>
    </source>
</evidence>
<gene>
    <name evidence="1" type="ORF">WG66_10940</name>
</gene>
<dbReference type="EMBL" id="LATX01001896">
    <property type="protein sequence ID" value="KTB36484.1"/>
    <property type="molecule type" value="Genomic_DNA"/>
</dbReference>
<comment type="caution">
    <text evidence="1">The sequence shown here is derived from an EMBL/GenBank/DDBJ whole genome shotgun (WGS) entry which is preliminary data.</text>
</comment>
<reference evidence="1 2" key="1">
    <citation type="submission" date="2015-12" db="EMBL/GenBank/DDBJ databases">
        <title>Draft genome sequence of Moniliophthora roreri, the causal agent of frosty pod rot of cacao.</title>
        <authorList>
            <person name="Aime M.C."/>
            <person name="Diaz-Valderrama J.R."/>
            <person name="Kijpornyongpan T."/>
            <person name="Phillips-Mora W."/>
        </authorList>
    </citation>
    <scope>NUCLEOTIDE SEQUENCE [LARGE SCALE GENOMIC DNA]</scope>
    <source>
        <strain evidence="1 2">MCA 2952</strain>
    </source>
</reference>
<accession>A0A0W0FJM6</accession>
<evidence type="ECO:0000313" key="1">
    <source>
        <dbReference type="EMBL" id="KTB36484.1"/>
    </source>
</evidence>
<dbReference type="Proteomes" id="UP000054988">
    <property type="component" value="Unassembled WGS sequence"/>
</dbReference>